<dbReference type="Proteomes" id="UP000827517">
    <property type="component" value="Segment"/>
</dbReference>
<proteinExistence type="predicted"/>
<evidence type="ECO:0000313" key="1">
    <source>
        <dbReference type="EMBL" id="QZA70582.1"/>
    </source>
</evidence>
<dbReference type="InterPro" id="IPR036397">
    <property type="entry name" value="RNaseH_sf"/>
</dbReference>
<dbReference type="GO" id="GO:0003676">
    <property type="term" value="F:nucleic acid binding"/>
    <property type="evidence" value="ECO:0007669"/>
    <property type="project" value="InterPro"/>
</dbReference>
<dbReference type="SUPFAM" id="SSF53098">
    <property type="entry name" value="Ribonuclease H-like"/>
    <property type="match status" value="1"/>
</dbReference>
<reference evidence="1" key="1">
    <citation type="submission" date="2021-07" db="EMBL/GenBank/DDBJ databases">
        <authorList>
            <person name="Roth S.J."/>
            <person name="Krukonis G.P."/>
            <person name="Delesalle V.A."/>
        </authorList>
    </citation>
    <scope>NUCLEOTIDE SEQUENCE</scope>
</reference>
<name>A0AAE7X0K3_9CAUD</name>
<dbReference type="InterPro" id="IPR012337">
    <property type="entry name" value="RNaseH-like_sf"/>
</dbReference>
<gene>
    <name evidence="1" type="primary">100</name>
    <name evidence="1" type="ORF">AH04_100</name>
</gene>
<evidence type="ECO:0000313" key="2">
    <source>
        <dbReference type="Proteomes" id="UP000827517"/>
    </source>
</evidence>
<dbReference type="RefSeq" id="YP_010667854.1">
    <property type="nucleotide sequence ID" value="NC_070952.1"/>
</dbReference>
<dbReference type="Gene3D" id="3.30.420.10">
    <property type="entry name" value="Ribonuclease H-like superfamily/Ribonuclease H"/>
    <property type="match status" value="1"/>
</dbReference>
<protein>
    <submittedName>
        <fullName evidence="1">DNA polymerase</fullName>
    </submittedName>
</protein>
<keyword evidence="2" id="KW-1185">Reference proteome</keyword>
<dbReference type="KEGG" id="vg:77943987"/>
<organism evidence="1 2">
    <name type="scientific">Erwinia phage AH04</name>
    <dbReference type="NCBI Taxonomy" id="2869569"/>
    <lineage>
        <taxon>Viruses</taxon>
        <taxon>Duplodnaviria</taxon>
        <taxon>Heunggongvirae</taxon>
        <taxon>Uroviricota</taxon>
        <taxon>Caudoviricetes</taxon>
        <taxon>Chimalliviridae</taxon>
        <taxon>Meadowvirus</taxon>
        <taxon>Meadowvirus AH04</taxon>
    </lineage>
</organism>
<accession>A0AAE7X0K3</accession>
<dbReference type="EMBL" id="MZ501267">
    <property type="protein sequence ID" value="QZA70582.1"/>
    <property type="molecule type" value="Genomic_DNA"/>
</dbReference>
<sequence length="587" mass="67688">MTEKNESPIVGRVCKHAYLAHNKVNRDNDLLVAKITNVHEDGSRTHKLAKIENFKRDFYIVKKKHQGFKDKRDYIETNKCDKFSSNESRLALNISKILFGRPDRNAQMADIKNNPYVFGCQETVPVVYKEKYYRKYPDYQPQEAYGVAAYDVETYILEDGGVGPVNMASTTHGSHAFWAGIRSYFPAEDQKDDAIILRKLNECAAKHLGEYMRLHNVEKIDWNIVETPGQVVYANIQYWHHCNMDFIVSWNANFDMERNQEALLNEGYDLARTYSDPSIPDAYMDYSYFKGREYKTKVDGSRSPLESQERFPVVTAPARWQWFDGMSFYAIKRAPMGKKESYSLQNTAIAEEVEGKLYIPEADHLQSGSVEWHKFMVKNFPYEYVMYNIRDNWVIEDLNRKTNDYSLSLPSLVTSSELKSYQSQPSMISDKLSFIALEHGYVWGTVGRKKEDIWKEIKPDLRDWIALLHAELNEDKGKPIYAGLPSWRSRGRGDTDDIDVTGAYPHITVSLNVSNKTTKLEVCEVEGLDRIEFRRLGVNYASSPIANAVTLCNTIYGMPQLTDINSFYEESVIPFLKEAKEELKKAA</sequence>
<dbReference type="GeneID" id="77943987"/>